<comment type="caution">
    <text evidence="2">The sequence shown here is derived from an EMBL/GenBank/DDBJ whole genome shotgun (WGS) entry which is preliminary data.</text>
</comment>
<dbReference type="EMBL" id="AJXZ01000020">
    <property type="protein sequence ID" value="EIM75358.1"/>
    <property type="molecule type" value="Genomic_DNA"/>
</dbReference>
<dbReference type="SUPFAM" id="SSF55729">
    <property type="entry name" value="Acyl-CoA N-acyltransferases (Nat)"/>
    <property type="match status" value="1"/>
</dbReference>
<evidence type="ECO:0000313" key="3">
    <source>
        <dbReference type="Proteomes" id="UP000004622"/>
    </source>
</evidence>
<protein>
    <submittedName>
        <fullName evidence="2">Acetyltransferase</fullName>
    </submittedName>
</protein>
<proteinExistence type="predicted"/>
<keyword evidence="2" id="KW-0808">Transferase</keyword>
<sequence length="123" mass="14031">MHLAVIRREDSALLGEVLLKMASKDALQAEIGYIFSPDFSGEGYATEAVRMMLDIGFSEYGFHRIFARLDPLNKGSVGVVERLRFRREAHLLQNDRFNGVWGDEFIYALLKSEWEERALSTSS</sequence>
<reference evidence="2 3" key="1">
    <citation type="journal article" date="2012" name="J. Bacteriol.">
        <title>Genome Sequence of Nitratireductor aquibiodomus Strain RA22.</title>
        <authorList>
            <person name="Singh A."/>
            <person name="Jangir P.K."/>
            <person name="Kumari C."/>
            <person name="Sharma R."/>
        </authorList>
    </citation>
    <scope>NUCLEOTIDE SEQUENCE [LARGE SCALE GENOMIC DNA]</scope>
    <source>
        <strain evidence="2 3">RA22</strain>
    </source>
</reference>
<dbReference type="Proteomes" id="UP000004622">
    <property type="component" value="Unassembled WGS sequence"/>
</dbReference>
<evidence type="ECO:0000313" key="2">
    <source>
        <dbReference type="EMBL" id="EIM75358.1"/>
    </source>
</evidence>
<dbReference type="PANTHER" id="PTHR43441:SF11">
    <property type="entry name" value="RIBOSOMAL-PROTEIN-SERINE ACETYLTRANSFERASE"/>
    <property type="match status" value="1"/>
</dbReference>
<dbReference type="STRING" id="204799.GCA_001696575_00544"/>
<name>I5C0K6_9HYPH</name>
<dbReference type="Pfam" id="PF13302">
    <property type="entry name" value="Acetyltransf_3"/>
    <property type="match status" value="1"/>
</dbReference>
<dbReference type="InterPro" id="IPR016181">
    <property type="entry name" value="Acyl_CoA_acyltransferase"/>
</dbReference>
<dbReference type="GO" id="GO:0005737">
    <property type="term" value="C:cytoplasm"/>
    <property type="evidence" value="ECO:0007669"/>
    <property type="project" value="TreeGrafter"/>
</dbReference>
<dbReference type="PATRIC" id="fig|1189611.3.peg.1821"/>
<dbReference type="InterPro" id="IPR000182">
    <property type="entry name" value="GNAT_dom"/>
</dbReference>
<feature type="domain" description="N-acetyltransferase" evidence="1">
    <location>
        <begin position="3"/>
        <end position="86"/>
    </location>
</feature>
<dbReference type="AlphaFoldDB" id="I5C0K6"/>
<evidence type="ECO:0000259" key="1">
    <source>
        <dbReference type="Pfam" id="PF13302"/>
    </source>
</evidence>
<organism evidence="2 3">
    <name type="scientific">Nitratireductor aquibiodomus RA22</name>
    <dbReference type="NCBI Taxonomy" id="1189611"/>
    <lineage>
        <taxon>Bacteria</taxon>
        <taxon>Pseudomonadati</taxon>
        <taxon>Pseudomonadota</taxon>
        <taxon>Alphaproteobacteria</taxon>
        <taxon>Hyphomicrobiales</taxon>
        <taxon>Phyllobacteriaceae</taxon>
        <taxon>Nitratireductor</taxon>
    </lineage>
</organism>
<dbReference type="InterPro" id="IPR051908">
    <property type="entry name" value="Ribosomal_N-acetyltransferase"/>
</dbReference>
<dbReference type="Gene3D" id="3.40.630.30">
    <property type="match status" value="1"/>
</dbReference>
<dbReference type="PANTHER" id="PTHR43441">
    <property type="entry name" value="RIBOSOMAL-PROTEIN-SERINE ACETYLTRANSFERASE"/>
    <property type="match status" value="1"/>
</dbReference>
<gene>
    <name evidence="2" type="ORF">A33O_08961</name>
</gene>
<accession>I5C0K6</accession>
<dbReference type="GO" id="GO:1990189">
    <property type="term" value="F:protein N-terminal-serine acetyltransferase activity"/>
    <property type="evidence" value="ECO:0007669"/>
    <property type="project" value="TreeGrafter"/>
</dbReference>
<dbReference type="GO" id="GO:0008999">
    <property type="term" value="F:protein-N-terminal-alanine acetyltransferase activity"/>
    <property type="evidence" value="ECO:0007669"/>
    <property type="project" value="TreeGrafter"/>
</dbReference>